<dbReference type="CDD" id="cd06261">
    <property type="entry name" value="TM_PBP2"/>
    <property type="match status" value="1"/>
</dbReference>
<proteinExistence type="inferred from homology"/>
<dbReference type="GO" id="GO:0005886">
    <property type="term" value="C:plasma membrane"/>
    <property type="evidence" value="ECO:0007669"/>
    <property type="project" value="UniProtKB-SubCell"/>
</dbReference>
<protein>
    <submittedName>
        <fullName evidence="9">Sugar ABC transporter permease</fullName>
    </submittedName>
</protein>
<evidence type="ECO:0000256" key="2">
    <source>
        <dbReference type="ARBA" id="ARBA00022448"/>
    </source>
</evidence>
<dbReference type="AlphaFoldDB" id="A0A8J4M5U5"/>
<dbReference type="GO" id="GO:0055085">
    <property type="term" value="P:transmembrane transport"/>
    <property type="evidence" value="ECO:0007669"/>
    <property type="project" value="InterPro"/>
</dbReference>
<comment type="similarity">
    <text evidence="7">Belongs to the binding-protein-dependent transport system permease family.</text>
</comment>
<comment type="subcellular location">
    <subcellularLocation>
        <location evidence="1 7">Cell membrane</location>
        <topology evidence="1 7">Multi-pass membrane protein</topology>
    </subcellularLocation>
</comment>
<evidence type="ECO:0000259" key="8">
    <source>
        <dbReference type="PROSITE" id="PS50928"/>
    </source>
</evidence>
<comment type="caution">
    <text evidence="9">The sequence shown here is derived from an EMBL/GenBank/DDBJ whole genome shotgun (WGS) entry which is preliminary data.</text>
</comment>
<dbReference type="EMBL" id="DTQM01000154">
    <property type="protein sequence ID" value="HGC43102.1"/>
    <property type="molecule type" value="Genomic_DNA"/>
</dbReference>
<feature type="domain" description="ABC transmembrane type-1" evidence="8">
    <location>
        <begin position="72"/>
        <end position="283"/>
    </location>
</feature>
<feature type="transmembrane region" description="Helical" evidence="7">
    <location>
        <begin position="161"/>
        <end position="184"/>
    </location>
</feature>
<evidence type="ECO:0000256" key="5">
    <source>
        <dbReference type="ARBA" id="ARBA00022989"/>
    </source>
</evidence>
<keyword evidence="4 7" id="KW-0812">Transmembrane</keyword>
<feature type="transmembrane region" description="Helical" evidence="7">
    <location>
        <begin position="256"/>
        <end position="284"/>
    </location>
</feature>
<dbReference type="InterPro" id="IPR000515">
    <property type="entry name" value="MetI-like"/>
</dbReference>
<evidence type="ECO:0000313" key="9">
    <source>
        <dbReference type="EMBL" id="HGC43102.1"/>
    </source>
</evidence>
<evidence type="ECO:0000256" key="1">
    <source>
        <dbReference type="ARBA" id="ARBA00004651"/>
    </source>
</evidence>
<keyword evidence="2 7" id="KW-0813">Transport</keyword>
<evidence type="ECO:0000256" key="6">
    <source>
        <dbReference type="ARBA" id="ARBA00023136"/>
    </source>
</evidence>
<dbReference type="Pfam" id="PF00528">
    <property type="entry name" value="BPD_transp_1"/>
    <property type="match status" value="1"/>
</dbReference>
<dbReference type="PROSITE" id="PS50928">
    <property type="entry name" value="ABC_TM1"/>
    <property type="match status" value="1"/>
</dbReference>
<gene>
    <name evidence="9" type="ORF">ENY07_07780</name>
</gene>
<feature type="transmembrane region" description="Helical" evidence="7">
    <location>
        <begin position="21"/>
        <end position="40"/>
    </location>
</feature>
<feature type="transmembrane region" description="Helical" evidence="7">
    <location>
        <begin position="224"/>
        <end position="244"/>
    </location>
</feature>
<dbReference type="PANTHER" id="PTHR43005">
    <property type="entry name" value="BLR7065 PROTEIN"/>
    <property type="match status" value="1"/>
</dbReference>
<feature type="transmembrane region" description="Helical" evidence="7">
    <location>
        <begin position="67"/>
        <end position="97"/>
    </location>
</feature>
<keyword evidence="5 7" id="KW-1133">Transmembrane helix</keyword>
<feature type="transmembrane region" description="Helical" evidence="7">
    <location>
        <begin position="109"/>
        <end position="130"/>
    </location>
</feature>
<keyword evidence="3" id="KW-1003">Cell membrane</keyword>
<keyword evidence="6 7" id="KW-0472">Membrane</keyword>
<name>A0A8J4M5U5_9PROT</name>
<dbReference type="InterPro" id="IPR035906">
    <property type="entry name" value="MetI-like_sf"/>
</dbReference>
<evidence type="ECO:0000256" key="3">
    <source>
        <dbReference type="ARBA" id="ARBA00022475"/>
    </source>
</evidence>
<evidence type="ECO:0000256" key="7">
    <source>
        <dbReference type="RuleBase" id="RU363032"/>
    </source>
</evidence>
<organism evidence="9">
    <name type="scientific">Acidicaldus sp</name>
    <dbReference type="NCBI Taxonomy" id="1872105"/>
    <lineage>
        <taxon>Bacteria</taxon>
        <taxon>Pseudomonadati</taxon>
        <taxon>Pseudomonadota</taxon>
        <taxon>Alphaproteobacteria</taxon>
        <taxon>Acetobacterales</taxon>
        <taxon>Acetobacteraceae</taxon>
        <taxon>Acidicaldus</taxon>
    </lineage>
</organism>
<sequence length="293" mass="31754">MGSNGRSASRVRTFPLIAPSVGVLLVWMTVPLAMTLWFSFRRYNLLNPMLTGFAGLNNYRFLIRDPALPAILVTTVVIVLAILLITISAGVVLAALFNTGFPGQGIARVLMISPFFVMPTVSALIWKNLLMHPVNGLFAGVMRGLGFTAIDWFGSWPLSSIIIIVSWEWLPFAFLILLTALQSLDEEQLEAARLDGAGSLAVFFFIQVPHMARAISVLVMMETIFLLGIFAEIYVTTAGGPGIATTNLPFLIYQRALLAFNVGSASAAGVIAIILANVMAALLIRTIARRLDV</sequence>
<reference evidence="9" key="1">
    <citation type="journal article" date="2020" name="mSystems">
        <title>Genome- and Community-Level Interaction Insights into Carbon Utilization and Element Cycling Functions of Hydrothermarchaeota in Hydrothermal Sediment.</title>
        <authorList>
            <person name="Zhou Z."/>
            <person name="Liu Y."/>
            <person name="Xu W."/>
            <person name="Pan J."/>
            <person name="Luo Z.H."/>
            <person name="Li M."/>
        </authorList>
    </citation>
    <scope>NUCLEOTIDE SEQUENCE</scope>
    <source>
        <strain evidence="9">SpSt-997</strain>
    </source>
</reference>
<dbReference type="Gene3D" id="1.10.3720.10">
    <property type="entry name" value="MetI-like"/>
    <property type="match status" value="1"/>
</dbReference>
<evidence type="ECO:0000256" key="4">
    <source>
        <dbReference type="ARBA" id="ARBA00022692"/>
    </source>
</evidence>
<dbReference type="SUPFAM" id="SSF161098">
    <property type="entry name" value="MetI-like"/>
    <property type="match status" value="1"/>
</dbReference>
<accession>A0A8J4M5U5</accession>
<dbReference type="PANTHER" id="PTHR43005:SF2">
    <property type="entry name" value="INTEGRAL MEMBRANE SUGAR TRANSPORT PROTEIN"/>
    <property type="match status" value="1"/>
</dbReference>